<dbReference type="InterPro" id="IPR029787">
    <property type="entry name" value="Nucleotide_cyclase"/>
</dbReference>
<dbReference type="Gene3D" id="3.30.70.270">
    <property type="match status" value="1"/>
</dbReference>
<dbReference type="EC" id="2.7.7.65" evidence="2"/>
<dbReference type="SUPFAM" id="SSF55785">
    <property type="entry name" value="PYP-like sensor domain (PAS domain)"/>
    <property type="match status" value="1"/>
</dbReference>
<dbReference type="SMART" id="SM00267">
    <property type="entry name" value="GGDEF"/>
    <property type="match status" value="1"/>
</dbReference>
<dbReference type="InterPro" id="IPR035965">
    <property type="entry name" value="PAS-like_dom_sf"/>
</dbReference>
<protein>
    <recommendedName>
        <fullName evidence="2">diguanylate cyclase</fullName>
        <ecNumber evidence="2">2.7.7.65</ecNumber>
    </recommendedName>
</protein>
<sequence>MLAFLATNREVARSAAAGVRAVLAGQFTEFVIDYPCHSRNERRWFNLRVTRMSCDGPVRAVLSHENITNVKLTEQVILEREEALRRSEAIYRTIASHLPNGAVILFDKELRYTFADGLGLRDHQLRKEDLEGKLLWELFPENISTPLAALYRNALDGTAGKVEVLFNEACFLVHAIPLQSADGSVYGGLALTQDITATKRLQLELEDTNRRLLTLSRQDGLLGIANRRYFDEMLLVECQRHARDHAPLGVLMIDVDHFKPYNDHYGHVAGDECLKAIATVLRGAVHRPADLVARFGGEEFVLLLPDTASAGAAIVAKRIHAQLAELGVPHLSSPIGAHVTVSIGVAELRPGSTSCLQLLLAAADAALYQAKQRGRNRTEIDGL</sequence>
<comment type="catalytic activity">
    <reaction evidence="3">
        <text>2 GTP = 3',3'-c-di-GMP + 2 diphosphate</text>
        <dbReference type="Rhea" id="RHEA:24898"/>
        <dbReference type="ChEBI" id="CHEBI:33019"/>
        <dbReference type="ChEBI" id="CHEBI:37565"/>
        <dbReference type="ChEBI" id="CHEBI:58805"/>
        <dbReference type="EC" id="2.7.7.65"/>
    </reaction>
</comment>
<dbReference type="FunFam" id="3.30.70.270:FF:000001">
    <property type="entry name" value="Diguanylate cyclase domain protein"/>
    <property type="match status" value="1"/>
</dbReference>
<organism evidence="5 6">
    <name type="scientific">Aeromonas veronii</name>
    <dbReference type="NCBI Taxonomy" id="654"/>
    <lineage>
        <taxon>Bacteria</taxon>
        <taxon>Pseudomonadati</taxon>
        <taxon>Pseudomonadota</taxon>
        <taxon>Gammaproteobacteria</taxon>
        <taxon>Aeromonadales</taxon>
        <taxon>Aeromonadaceae</taxon>
        <taxon>Aeromonas</taxon>
    </lineage>
</organism>
<dbReference type="GO" id="GO:0005886">
    <property type="term" value="C:plasma membrane"/>
    <property type="evidence" value="ECO:0007669"/>
    <property type="project" value="TreeGrafter"/>
</dbReference>
<evidence type="ECO:0000313" key="6">
    <source>
        <dbReference type="Proteomes" id="UP000515442"/>
    </source>
</evidence>
<dbReference type="PANTHER" id="PTHR45138:SF9">
    <property type="entry name" value="DIGUANYLATE CYCLASE DGCM-RELATED"/>
    <property type="match status" value="1"/>
</dbReference>
<dbReference type="SUPFAM" id="SSF55073">
    <property type="entry name" value="Nucleotide cyclase"/>
    <property type="match status" value="1"/>
</dbReference>
<accession>A0A6S5BUJ1</accession>
<dbReference type="InterPro" id="IPR000160">
    <property type="entry name" value="GGDEF_dom"/>
</dbReference>
<proteinExistence type="predicted"/>
<dbReference type="AlphaFoldDB" id="A0A6S5BUJ1"/>
<dbReference type="GO" id="GO:1902201">
    <property type="term" value="P:negative regulation of bacterial-type flagellum-dependent cell motility"/>
    <property type="evidence" value="ECO:0007669"/>
    <property type="project" value="TreeGrafter"/>
</dbReference>
<dbReference type="CDD" id="cd01949">
    <property type="entry name" value="GGDEF"/>
    <property type="match status" value="1"/>
</dbReference>
<dbReference type="PROSITE" id="PS50887">
    <property type="entry name" value="GGDEF"/>
    <property type="match status" value="1"/>
</dbReference>
<dbReference type="GO" id="GO:0043709">
    <property type="term" value="P:cell adhesion involved in single-species biofilm formation"/>
    <property type="evidence" value="ECO:0007669"/>
    <property type="project" value="TreeGrafter"/>
</dbReference>
<dbReference type="InterPro" id="IPR013656">
    <property type="entry name" value="PAS_4"/>
</dbReference>
<evidence type="ECO:0000313" key="5">
    <source>
        <dbReference type="EMBL" id="BBR40817.1"/>
    </source>
</evidence>
<dbReference type="InterPro" id="IPR043128">
    <property type="entry name" value="Rev_trsase/Diguanyl_cyclase"/>
</dbReference>
<evidence type="ECO:0000256" key="3">
    <source>
        <dbReference type="ARBA" id="ARBA00034247"/>
    </source>
</evidence>
<dbReference type="Pfam" id="PF08448">
    <property type="entry name" value="PAS_4"/>
    <property type="match status" value="1"/>
</dbReference>
<evidence type="ECO:0000256" key="1">
    <source>
        <dbReference type="ARBA" id="ARBA00001946"/>
    </source>
</evidence>
<dbReference type="PANTHER" id="PTHR45138">
    <property type="entry name" value="REGULATORY COMPONENTS OF SENSORY TRANSDUCTION SYSTEM"/>
    <property type="match status" value="1"/>
</dbReference>
<dbReference type="EMBL" id="AP022038">
    <property type="protein sequence ID" value="BBR40817.1"/>
    <property type="molecule type" value="Genomic_DNA"/>
</dbReference>
<dbReference type="Pfam" id="PF00990">
    <property type="entry name" value="GGDEF"/>
    <property type="match status" value="1"/>
</dbReference>
<evidence type="ECO:0000256" key="2">
    <source>
        <dbReference type="ARBA" id="ARBA00012528"/>
    </source>
</evidence>
<dbReference type="InterPro" id="IPR050469">
    <property type="entry name" value="Diguanylate_Cyclase"/>
</dbReference>
<dbReference type="Proteomes" id="UP000515442">
    <property type="component" value="Chromosome"/>
</dbReference>
<dbReference type="GO" id="GO:0052621">
    <property type="term" value="F:diguanylate cyclase activity"/>
    <property type="evidence" value="ECO:0007669"/>
    <property type="project" value="UniProtKB-EC"/>
</dbReference>
<dbReference type="NCBIfam" id="TIGR00254">
    <property type="entry name" value="GGDEF"/>
    <property type="match status" value="1"/>
</dbReference>
<comment type="cofactor">
    <cofactor evidence="1">
        <name>Mg(2+)</name>
        <dbReference type="ChEBI" id="CHEBI:18420"/>
    </cofactor>
</comment>
<evidence type="ECO:0000259" key="4">
    <source>
        <dbReference type="PROSITE" id="PS50887"/>
    </source>
</evidence>
<dbReference type="Gene3D" id="3.30.450.20">
    <property type="entry name" value="PAS domain"/>
    <property type="match status" value="1"/>
</dbReference>
<feature type="domain" description="GGDEF" evidence="4">
    <location>
        <begin position="246"/>
        <end position="383"/>
    </location>
</feature>
<gene>
    <name evidence="5" type="ORF">WP3W19E03_33420</name>
</gene>
<name>A0A6S5BUJ1_AERVE</name>
<reference evidence="5 6" key="1">
    <citation type="submission" date="2019-12" db="EMBL/GenBank/DDBJ databases">
        <title>complete genome sequences of Aeromonas veronii str. WP3-W19-ESBL-03 isolated from wastewater treatment plant effluent.</title>
        <authorList>
            <person name="Sekizuka T."/>
            <person name="Itokawa K."/>
            <person name="Yatsu K."/>
            <person name="Inamine Y."/>
            <person name="Kuroda M."/>
        </authorList>
    </citation>
    <scope>NUCLEOTIDE SEQUENCE [LARGE SCALE GENOMIC DNA]</scope>
    <source>
        <strain evidence="5 6">WP3-W19-ESBL-03</strain>
    </source>
</reference>